<sequence length="283" mass="32951">MANDNLRLQPVHEVDWDYLIILDACRYDVFEEVYDDYLDGELKKVKSRGSATPAWLSKTFQEEYDYTYISANPFINDMGVEIGDIHHTNYNWKATDHFEKIIDVWYTGWDEEISTVHPKEVNINLFRYKNSGKNILHYIQPHVPYIGFDKVKGSSIGEMKNKIVEGSGNKSQEDRLMYSFRDKIGPLLEKHFGRQNIWKIRKLLSLELCSEYEYVFRTSDLSWYKKNAEIALESISNLIKELSGKIIITADHGEAFGEKGRWGHPADSGLDVLREVPWLEIEG</sequence>
<comment type="caution">
    <text evidence="1">The sequence shown here is derived from an EMBL/GenBank/DDBJ whole genome shotgun (WGS) entry which is preliminary data.</text>
</comment>
<dbReference type="STRING" id="1903181.BTN85_2041"/>
<dbReference type="Proteomes" id="UP000185744">
    <property type="component" value="Unassembled WGS sequence"/>
</dbReference>
<dbReference type="EMBL" id="MSDW01000002">
    <property type="protein sequence ID" value="OKY77391.1"/>
    <property type="molecule type" value="Genomic_DNA"/>
</dbReference>
<dbReference type="AlphaFoldDB" id="A0A1Q6DSS8"/>
<accession>A0A1Q6DSS8</accession>
<name>A0A1Q6DSS8_METT1</name>
<organism evidence="1 2">
    <name type="scientific">Methanohalarchaeum thermophilum</name>
    <dbReference type="NCBI Taxonomy" id="1903181"/>
    <lineage>
        <taxon>Archaea</taxon>
        <taxon>Methanobacteriati</taxon>
        <taxon>Methanobacteriota</taxon>
        <taxon>Methanonatronarchaeia</taxon>
        <taxon>Methanonatronarchaeales</taxon>
        <taxon>Methanonatronarchaeaceae</taxon>
        <taxon>Candidatus Methanohalarchaeum</taxon>
    </lineage>
</organism>
<dbReference type="SUPFAM" id="SSF53649">
    <property type="entry name" value="Alkaline phosphatase-like"/>
    <property type="match status" value="1"/>
</dbReference>
<dbReference type="Gene3D" id="3.40.720.10">
    <property type="entry name" value="Alkaline Phosphatase, subunit A"/>
    <property type="match status" value="1"/>
</dbReference>
<dbReference type="InterPro" id="IPR017850">
    <property type="entry name" value="Alkaline_phosphatase_core_sf"/>
</dbReference>
<keyword evidence="2" id="KW-1185">Reference proteome</keyword>
<proteinExistence type="predicted"/>
<evidence type="ECO:0000313" key="1">
    <source>
        <dbReference type="EMBL" id="OKY77391.1"/>
    </source>
</evidence>
<reference evidence="1" key="1">
    <citation type="submission" date="2016-12" db="EMBL/GenBank/DDBJ databases">
        <title>Discovery of methanogenic haloarchaea.</title>
        <authorList>
            <person name="Sorokin D.Y."/>
            <person name="Makarova K.S."/>
            <person name="Abbas B."/>
            <person name="Ferrer M."/>
            <person name="Golyshin P.N."/>
        </authorList>
    </citation>
    <scope>NUCLEOTIDE SEQUENCE [LARGE SCALE GENOMIC DNA]</scope>
    <source>
        <strain evidence="1">HMET1</strain>
    </source>
</reference>
<dbReference type="InParanoid" id="A0A1Q6DSS8"/>
<gene>
    <name evidence="1" type="ORF">BTN85_2041</name>
</gene>
<evidence type="ECO:0000313" key="2">
    <source>
        <dbReference type="Proteomes" id="UP000185744"/>
    </source>
</evidence>
<protein>
    <submittedName>
        <fullName evidence="1">Arylsulfatase A family enzyme</fullName>
    </submittedName>
</protein>